<feature type="domain" description="THIF-type NAD/FAD binding fold" evidence="6">
    <location>
        <begin position="364"/>
        <end position="585"/>
    </location>
</feature>
<dbReference type="CDD" id="cd00195">
    <property type="entry name" value="UBCc_UEV"/>
    <property type="match status" value="1"/>
</dbReference>
<dbReference type="GO" id="GO:0008641">
    <property type="term" value="F:ubiquitin-like modifier activating enzyme activity"/>
    <property type="evidence" value="ECO:0007669"/>
    <property type="project" value="InterPro"/>
</dbReference>
<evidence type="ECO:0000256" key="1">
    <source>
        <dbReference type="ARBA" id="ARBA00022670"/>
    </source>
</evidence>
<evidence type="ECO:0000313" key="9">
    <source>
        <dbReference type="Proteomes" id="UP000042997"/>
    </source>
</evidence>
<dbReference type="SUPFAM" id="SSF54495">
    <property type="entry name" value="UBC-like"/>
    <property type="match status" value="1"/>
</dbReference>
<dbReference type="GO" id="GO:0061503">
    <property type="term" value="F:tRNA threonylcarbamoyladenosine dehydratase"/>
    <property type="evidence" value="ECO:0007669"/>
    <property type="project" value="TreeGrafter"/>
</dbReference>
<dbReference type="Gene3D" id="3.10.110.10">
    <property type="entry name" value="Ubiquitin Conjugating Enzyme"/>
    <property type="match status" value="1"/>
</dbReference>
<dbReference type="PANTHER" id="PTHR43267">
    <property type="entry name" value="TRNA THREONYLCARBAMOYLADENOSINE DEHYDRATASE"/>
    <property type="match status" value="1"/>
</dbReference>
<dbReference type="InterPro" id="IPR032865">
    <property type="entry name" value="Prok-E2_A"/>
</dbReference>
<keyword evidence="5" id="KW-0482">Metalloprotease</keyword>
<dbReference type="InterPro" id="IPR016135">
    <property type="entry name" value="UBQ-conjugating_enzyme/RWD"/>
</dbReference>
<dbReference type="Pfam" id="PF00899">
    <property type="entry name" value="ThiF"/>
    <property type="match status" value="1"/>
</dbReference>
<gene>
    <name evidence="8" type="ORF">RHRU231_30002</name>
</gene>
<dbReference type="PANTHER" id="PTHR43267:SF1">
    <property type="entry name" value="TRNA THREONYLCARBAMOYLADENOSINE DEHYDRATASE"/>
    <property type="match status" value="1"/>
</dbReference>
<reference evidence="8 9" key="1">
    <citation type="journal article" date="2014" name="Genome Announc.">
        <title>Draft Genome Sequence of Propane- and Butane-Oxidizing Actinobacterium Rhodococcus ruber IEGM 231.</title>
        <authorList>
            <person name="Ivshina I.B."/>
            <person name="Kuyukina M.S."/>
            <person name="Krivoruchko A.V."/>
            <person name="Barbe V."/>
            <person name="Fischer C."/>
        </authorList>
    </citation>
    <scope>NUCLEOTIDE SEQUENCE [LARGE SCALE GENOMIC DNA]</scope>
</reference>
<dbReference type="Proteomes" id="UP000042997">
    <property type="component" value="Unassembled WGS sequence"/>
</dbReference>
<evidence type="ECO:0000256" key="3">
    <source>
        <dbReference type="ARBA" id="ARBA00022801"/>
    </source>
</evidence>
<dbReference type="AlphaFoldDB" id="A0A098BFI8"/>
<keyword evidence="4" id="KW-0862">Zinc</keyword>
<dbReference type="Pfam" id="PF14464">
    <property type="entry name" value="Prok-JAB"/>
    <property type="match status" value="1"/>
</dbReference>
<evidence type="ECO:0000259" key="6">
    <source>
        <dbReference type="Pfam" id="PF00899"/>
    </source>
</evidence>
<organism evidence="8 9">
    <name type="scientific">Rhodococcus ruber</name>
    <dbReference type="NCBI Taxonomy" id="1830"/>
    <lineage>
        <taxon>Bacteria</taxon>
        <taxon>Bacillati</taxon>
        <taxon>Actinomycetota</taxon>
        <taxon>Actinomycetes</taxon>
        <taxon>Mycobacteriales</taxon>
        <taxon>Nocardiaceae</taxon>
        <taxon>Rhodococcus</taxon>
    </lineage>
</organism>
<dbReference type="GO" id="GO:0008237">
    <property type="term" value="F:metallopeptidase activity"/>
    <property type="evidence" value="ECO:0007669"/>
    <property type="project" value="UniProtKB-KW"/>
</dbReference>
<dbReference type="InterPro" id="IPR035985">
    <property type="entry name" value="Ubiquitin-activating_enz"/>
</dbReference>
<evidence type="ECO:0000256" key="5">
    <source>
        <dbReference type="ARBA" id="ARBA00023049"/>
    </source>
</evidence>
<dbReference type="SUPFAM" id="SSF69572">
    <property type="entry name" value="Activating enzymes of the ubiquitin-like proteins"/>
    <property type="match status" value="1"/>
</dbReference>
<dbReference type="GO" id="GO:0061504">
    <property type="term" value="P:cyclic threonylcarbamoyladenosine biosynthetic process"/>
    <property type="evidence" value="ECO:0007669"/>
    <property type="project" value="TreeGrafter"/>
</dbReference>
<dbReference type="GO" id="GO:0006508">
    <property type="term" value="P:proteolysis"/>
    <property type="evidence" value="ECO:0007669"/>
    <property type="project" value="UniProtKB-KW"/>
</dbReference>
<dbReference type="RefSeq" id="WP_080688549.1">
    <property type="nucleotide sequence ID" value="NZ_JAJNCM010000031.1"/>
</dbReference>
<dbReference type="SUPFAM" id="SSF102712">
    <property type="entry name" value="JAB1/MPN domain"/>
    <property type="match status" value="1"/>
</dbReference>
<dbReference type="Gene3D" id="3.40.140.10">
    <property type="entry name" value="Cytidine Deaminase, domain 2"/>
    <property type="match status" value="1"/>
</dbReference>
<dbReference type="Gene3D" id="3.40.50.720">
    <property type="entry name" value="NAD(P)-binding Rossmann-like Domain"/>
    <property type="match status" value="1"/>
</dbReference>
<proteinExistence type="predicted"/>
<dbReference type="InterPro" id="IPR000594">
    <property type="entry name" value="ThiF_NAD_FAD-bd"/>
</dbReference>
<accession>A0A098BFI8</accession>
<dbReference type="InterPro" id="IPR028090">
    <property type="entry name" value="JAB_dom_prok"/>
</dbReference>
<keyword evidence="1" id="KW-0645">Protease</keyword>
<feature type="domain" description="JAB" evidence="7">
    <location>
        <begin position="640"/>
        <end position="762"/>
    </location>
</feature>
<dbReference type="EMBL" id="CCSD01000039">
    <property type="protein sequence ID" value="CDZ87474.1"/>
    <property type="molecule type" value="Genomic_DNA"/>
</dbReference>
<evidence type="ECO:0000313" key="8">
    <source>
        <dbReference type="EMBL" id="CDZ87474.1"/>
    </source>
</evidence>
<dbReference type="InterPro" id="IPR045886">
    <property type="entry name" value="ThiF/MoeB/HesA"/>
</dbReference>
<evidence type="ECO:0000259" key="7">
    <source>
        <dbReference type="Pfam" id="PF14464"/>
    </source>
</evidence>
<keyword evidence="2" id="KW-0479">Metal-binding</keyword>
<evidence type="ECO:0000256" key="4">
    <source>
        <dbReference type="ARBA" id="ARBA00022833"/>
    </source>
</evidence>
<dbReference type="Pfam" id="PF14457">
    <property type="entry name" value="Prok-E2_A"/>
    <property type="match status" value="1"/>
</dbReference>
<sequence>MNDLAAVQLTELAEASGGAIEVLGTEEASDSTTFTVSLDTHGIRTANGGIRVRERERFEFVVPDTFPYEPPTVRVPHIRWSGTPHVNWGSHLCIYAAVSVEWNPADGMRGLIARLMLWLERAAEGTLDPEGQPLHPPVAYSSYDNGWIVIHPDLGDRVPWAPASAERTSTLYAWCRRHGKRIDVLEWLTLGEACKRVLTDDLTAADAAGRPHFVTPAFLISDELGFEYPDKAAALADHLDRAGIPRNELLNAITTAALLTAQVAIRAGSEEKAPAALILGTPSRRVEGTTRLAHLVAWKFDELGTDLTELLGEVEIGSSEPLKGRVAELANNWLGFAKTTWMVIYEDRPEVTRRRDTNTVATWLRGKRVLVLGCGALGAPIAEHCVRAGVAELTVADKGGVSPGILVRQPYDDSDIGYTKSAMLANRLNEIRRDLTVQYKTGDVVTNYLRADAEPPEFDLVIDATADGGVRAALERARASRRHEWPPVVTGLFGHDASRGLITVSMPGATGAGHDILRRTAIEASGSMTGAWSDVAADFFPDPPRTQMFFPEPGCSAPTFVGSFAQVVALASMLFVEALNILSDSAGRYPMTAAVVRLPGAGRNTVDRLGWPNDQVVTEVHTGTEVRISRRALTEIRAEVRRGARLRGDRIETGGMLLGSFDDATGTLSVDVATGPTPDSRLSALHFDHGTKGSQEILDHHRSQTANRIGFAGMWHTHPFGLARPSRTDEAGMASLVAPDGTGRRALMLILGGNQATWLDWRDQGTPPDFYARVVHRLTTRDGNSSPPPAPLEGMYFPGGYGIPVPTPAVNALRRLLGLHR</sequence>
<name>A0A098BFI8_9NOCA</name>
<dbReference type="GO" id="GO:0046872">
    <property type="term" value="F:metal ion binding"/>
    <property type="evidence" value="ECO:0007669"/>
    <property type="project" value="UniProtKB-KW"/>
</dbReference>
<evidence type="ECO:0000256" key="2">
    <source>
        <dbReference type="ARBA" id="ARBA00022723"/>
    </source>
</evidence>
<keyword evidence="3" id="KW-0378">Hydrolase</keyword>
<dbReference type="OrthoDB" id="6377837at2"/>
<protein>
    <submittedName>
        <fullName evidence="8">Uncharacterized protein</fullName>
    </submittedName>
</protein>